<dbReference type="EMBL" id="JAIWJX010000002">
    <property type="protein sequence ID" value="MCK6259315.1"/>
    <property type="molecule type" value="Genomic_DNA"/>
</dbReference>
<evidence type="ECO:0000256" key="2">
    <source>
        <dbReference type="ARBA" id="ARBA00009477"/>
    </source>
</evidence>
<gene>
    <name evidence="8" type="ORF">LCY76_22325</name>
</gene>
<organism evidence="8 9">
    <name type="scientific">Fictibacillus marinisediminis</name>
    <dbReference type="NCBI Taxonomy" id="2878389"/>
    <lineage>
        <taxon>Bacteria</taxon>
        <taxon>Bacillati</taxon>
        <taxon>Bacillota</taxon>
        <taxon>Bacilli</taxon>
        <taxon>Bacillales</taxon>
        <taxon>Fictibacillaceae</taxon>
        <taxon>Fictibacillus</taxon>
    </lineage>
</organism>
<name>A0A9X2BG06_9BACL</name>
<dbReference type="GO" id="GO:0016020">
    <property type="term" value="C:membrane"/>
    <property type="evidence" value="ECO:0007669"/>
    <property type="project" value="UniProtKB-SubCell"/>
</dbReference>
<dbReference type="InterPro" id="IPR050739">
    <property type="entry name" value="MFP"/>
</dbReference>
<evidence type="ECO:0000256" key="3">
    <source>
        <dbReference type="ARBA" id="ARBA00022692"/>
    </source>
</evidence>
<keyword evidence="4" id="KW-1133">Transmembrane helix</keyword>
<comment type="caution">
    <text evidence="8">The sequence shown here is derived from an EMBL/GenBank/DDBJ whole genome shotgun (WGS) entry which is preliminary data.</text>
</comment>
<dbReference type="AlphaFoldDB" id="A0A9X2BG06"/>
<proteinExistence type="inferred from homology"/>
<dbReference type="Gene3D" id="2.40.30.170">
    <property type="match status" value="1"/>
</dbReference>
<accession>A0A9X2BG06</accession>
<evidence type="ECO:0000256" key="5">
    <source>
        <dbReference type="ARBA" id="ARBA00023136"/>
    </source>
</evidence>
<dbReference type="GO" id="GO:0055085">
    <property type="term" value="P:transmembrane transport"/>
    <property type="evidence" value="ECO:0007669"/>
    <property type="project" value="InterPro"/>
</dbReference>
<feature type="domain" description="YhbJ barrel-sandwich hybrid" evidence="7">
    <location>
        <begin position="47"/>
        <end position="129"/>
    </location>
</feature>
<dbReference type="RefSeq" id="WP_248254496.1">
    <property type="nucleotide sequence ID" value="NZ_JAIWJX010000002.1"/>
</dbReference>
<dbReference type="PANTHER" id="PTHR30386">
    <property type="entry name" value="MEMBRANE FUSION SUBUNIT OF EMRAB-TOLC MULTIDRUG EFFLUX PUMP"/>
    <property type="match status" value="1"/>
</dbReference>
<dbReference type="PANTHER" id="PTHR30386:SF26">
    <property type="entry name" value="TRANSPORT PROTEIN COMB"/>
    <property type="match status" value="1"/>
</dbReference>
<comment type="similarity">
    <text evidence="2">Belongs to the membrane fusion protein (MFP) (TC 8.A.1) family.</text>
</comment>
<comment type="subcellular location">
    <subcellularLocation>
        <location evidence="1">Membrane</location>
        <topology evidence="1">Single-pass membrane protein</topology>
    </subcellularLocation>
</comment>
<dbReference type="InterPro" id="IPR058636">
    <property type="entry name" value="Beta-barrel_YknX"/>
</dbReference>
<dbReference type="Proteomes" id="UP001139011">
    <property type="component" value="Unassembled WGS sequence"/>
</dbReference>
<feature type="domain" description="YknX-like beta-barrel" evidence="6">
    <location>
        <begin position="135"/>
        <end position="223"/>
    </location>
</feature>
<evidence type="ECO:0000256" key="1">
    <source>
        <dbReference type="ARBA" id="ARBA00004167"/>
    </source>
</evidence>
<evidence type="ECO:0000313" key="8">
    <source>
        <dbReference type="EMBL" id="MCK6259315.1"/>
    </source>
</evidence>
<keyword evidence="5" id="KW-0472">Membrane</keyword>
<dbReference type="Pfam" id="PF25997">
    <property type="entry name" value="BSH_YhbJ"/>
    <property type="match status" value="1"/>
</dbReference>
<evidence type="ECO:0000313" key="9">
    <source>
        <dbReference type="Proteomes" id="UP001139011"/>
    </source>
</evidence>
<sequence length="225" mass="23806">MNMKRLALLNVIILLILVGGGIAAYYYYNQSVSYIKTDNAQIAGEQVTIAAPANGKLTDWKGSLGKEFNKGEEIGTISAAPSAGAGATPAAAGMSKVKITLPKDGTVVQQSAVEDSFVAAGTPLAHVYDLSNLWVTANVKETDINDVKVGQEVDVYVDSYPDNTLSGEVKKIGLATANTFSLLPNSNNTANYTKVTQVIPVKISLDSYQGLDIVPGMNVTVRIHK</sequence>
<keyword evidence="9" id="KW-1185">Reference proteome</keyword>
<evidence type="ECO:0000259" key="7">
    <source>
        <dbReference type="Pfam" id="PF25997"/>
    </source>
</evidence>
<protein>
    <submittedName>
        <fullName evidence="8">Efflux RND transporter periplasmic adaptor subunit</fullName>
    </submittedName>
</protein>
<keyword evidence="3" id="KW-0812">Transmembrane</keyword>
<dbReference type="InterPro" id="IPR058635">
    <property type="entry name" value="BSH_YhbJ"/>
</dbReference>
<dbReference type="Pfam" id="PF25990">
    <property type="entry name" value="Beta-barrel_YknX"/>
    <property type="match status" value="1"/>
</dbReference>
<evidence type="ECO:0000256" key="4">
    <source>
        <dbReference type="ARBA" id="ARBA00022989"/>
    </source>
</evidence>
<reference evidence="8" key="1">
    <citation type="submission" date="2021-09" db="EMBL/GenBank/DDBJ databases">
        <title>Genome analysis of Fictibacillus sp. KIGAM418 isolated from marine sediment.</title>
        <authorList>
            <person name="Seo M.-J."/>
            <person name="Cho E.-S."/>
            <person name="Hwang C.Y."/>
        </authorList>
    </citation>
    <scope>NUCLEOTIDE SEQUENCE</scope>
    <source>
        <strain evidence="8">KIGAM418</strain>
    </source>
</reference>
<evidence type="ECO:0000259" key="6">
    <source>
        <dbReference type="Pfam" id="PF25990"/>
    </source>
</evidence>